<keyword evidence="2" id="KW-1185">Reference proteome</keyword>
<dbReference type="EMBL" id="CP042437">
    <property type="protein sequence ID" value="QEC79673.1"/>
    <property type="molecule type" value="Genomic_DNA"/>
</dbReference>
<gene>
    <name evidence="1" type="ORF">FSB76_28340</name>
</gene>
<dbReference type="Proteomes" id="UP000321362">
    <property type="component" value="Chromosome"/>
</dbReference>
<dbReference type="AlphaFoldDB" id="A0A5B8W7E8"/>
<dbReference type="OrthoDB" id="796573at2"/>
<protein>
    <submittedName>
        <fullName evidence="1">Uncharacterized protein</fullName>
    </submittedName>
</protein>
<sequence length="174" mass="19788">MKHAFIFGTTIFLSEQRTLTVNDGNNSTEFLRILTYYNEQKGNINQPLRIDAHIATTDGKALNITDNAVADRTDIRVELSDFRIKIFQAGHQEPVLDVYQMDKHEFHGLSSHILNEIHAQEPDRVVNIKGNFNVGEVHFFIENEKMFVDNNGYANGVVNAHHGVILSPVDHDFD</sequence>
<name>A0A5B8W7E8_9SPHI</name>
<organism evidence="1 2">
    <name type="scientific">Mucilaginibacter ginsenosidivorax</name>
    <dbReference type="NCBI Taxonomy" id="862126"/>
    <lineage>
        <taxon>Bacteria</taxon>
        <taxon>Pseudomonadati</taxon>
        <taxon>Bacteroidota</taxon>
        <taxon>Sphingobacteriia</taxon>
        <taxon>Sphingobacteriales</taxon>
        <taxon>Sphingobacteriaceae</taxon>
        <taxon>Mucilaginibacter</taxon>
    </lineage>
</organism>
<proteinExistence type="predicted"/>
<evidence type="ECO:0000313" key="2">
    <source>
        <dbReference type="Proteomes" id="UP000321362"/>
    </source>
</evidence>
<accession>A0A5B8W7E8</accession>
<dbReference type="KEGG" id="mgk:FSB76_28340"/>
<evidence type="ECO:0000313" key="1">
    <source>
        <dbReference type="EMBL" id="QEC79673.1"/>
    </source>
</evidence>
<reference evidence="1 2" key="1">
    <citation type="journal article" date="2013" name="J. Microbiol.">
        <title>Mucilaginibacter ginsenosidivorax sp. nov., with ginsenoside converting activity isolated from sediment.</title>
        <authorList>
            <person name="Kim J.K."/>
            <person name="Choi T.E."/>
            <person name="Liu Q.M."/>
            <person name="Park H.Y."/>
            <person name="Yi T.H."/>
            <person name="Yoon M.H."/>
            <person name="Kim S.C."/>
            <person name="Im W.T."/>
        </authorList>
    </citation>
    <scope>NUCLEOTIDE SEQUENCE [LARGE SCALE GENOMIC DNA]</scope>
    <source>
        <strain evidence="1 2">KHI28</strain>
    </source>
</reference>
<dbReference type="RefSeq" id="WP_147059496.1">
    <property type="nucleotide sequence ID" value="NZ_CP042437.1"/>
</dbReference>